<dbReference type="AlphaFoldDB" id="A0A915U4I4"/>
<keyword evidence="2" id="KW-0472">Membrane</keyword>
<keyword evidence="4" id="KW-1185">Reference proteome</keyword>
<sequence>MPGSGYTFQPHTESDNIRQQAPDRASFRGSGEVSLPWILDLPFKLFDYALSHKVLSLVIGFFCLIFLNIIFGSRS</sequence>
<accession>A0A915U4I4</accession>
<feature type="region of interest" description="Disordered" evidence="1">
    <location>
        <begin position="1"/>
        <end position="29"/>
    </location>
</feature>
<keyword evidence="2" id="KW-0812">Transmembrane</keyword>
<feature type="compositionally biased region" description="Polar residues" evidence="1">
    <location>
        <begin position="1"/>
        <end position="11"/>
    </location>
</feature>
<dbReference type="Proteomes" id="UP001063350">
    <property type="component" value="Chromosome"/>
</dbReference>
<protein>
    <submittedName>
        <fullName evidence="3">Uncharacterized protein</fullName>
    </submittedName>
</protein>
<evidence type="ECO:0000256" key="2">
    <source>
        <dbReference type="SAM" id="Phobius"/>
    </source>
</evidence>
<name>A0A915U4I4_9BACT</name>
<reference evidence="3" key="1">
    <citation type="submission" date="2020-12" db="EMBL/GenBank/DDBJ databases">
        <title>Desulfobium dissulfuricans gen. nov., sp. nov., a novel mesophilic, sulfate-reducing bacterium isolated from a deep-sea hydrothermal vent.</title>
        <authorList>
            <person name="Hashimoto Y."/>
            <person name="Tame A."/>
            <person name="Sawayama S."/>
            <person name="Miyazaki J."/>
            <person name="Takai K."/>
            <person name="Nakagawa S."/>
        </authorList>
    </citation>
    <scope>NUCLEOTIDE SEQUENCE</scope>
    <source>
        <strain evidence="3">GF1</strain>
    </source>
</reference>
<evidence type="ECO:0000313" key="4">
    <source>
        <dbReference type="Proteomes" id="UP001063350"/>
    </source>
</evidence>
<keyword evidence="2" id="KW-1133">Transmembrane helix</keyword>
<proteinExistence type="predicted"/>
<gene>
    <name evidence="3" type="ORF">GF1_00780</name>
</gene>
<evidence type="ECO:0000256" key="1">
    <source>
        <dbReference type="SAM" id="MobiDB-lite"/>
    </source>
</evidence>
<feature type="transmembrane region" description="Helical" evidence="2">
    <location>
        <begin position="54"/>
        <end position="71"/>
    </location>
</feature>
<evidence type="ECO:0000313" key="3">
    <source>
        <dbReference type="EMBL" id="BCO07702.1"/>
    </source>
</evidence>
<organism evidence="3 4">
    <name type="scientific">Desulfolithobacter dissulfuricans</name>
    <dbReference type="NCBI Taxonomy" id="2795293"/>
    <lineage>
        <taxon>Bacteria</taxon>
        <taxon>Pseudomonadati</taxon>
        <taxon>Thermodesulfobacteriota</taxon>
        <taxon>Desulfobulbia</taxon>
        <taxon>Desulfobulbales</taxon>
        <taxon>Desulfobulbaceae</taxon>
        <taxon>Desulfolithobacter</taxon>
    </lineage>
</organism>
<dbReference type="EMBL" id="AP024233">
    <property type="protein sequence ID" value="BCO07702.1"/>
    <property type="molecule type" value="Genomic_DNA"/>
</dbReference>
<dbReference type="KEGG" id="ddu:GF1_00780"/>